<evidence type="ECO:0000313" key="6">
    <source>
        <dbReference type="Proteomes" id="UP001166674"/>
    </source>
</evidence>
<dbReference type="GO" id="GO:0031122">
    <property type="term" value="P:cytoplasmic microtubule organization"/>
    <property type="evidence" value="ECO:0007669"/>
    <property type="project" value="TreeGrafter"/>
</dbReference>
<dbReference type="SUPFAM" id="SSF116907">
    <property type="entry name" value="Hook domain"/>
    <property type="match status" value="1"/>
</dbReference>
<dbReference type="Gene3D" id="1.10.418.10">
    <property type="entry name" value="Calponin-like domain"/>
    <property type="match status" value="1"/>
</dbReference>
<comment type="subcellular location">
    <subcellularLocation>
        <location evidence="1">Cytoplasm</location>
    </subcellularLocation>
</comment>
<keyword evidence="2" id="KW-0963">Cytoplasm</keyword>
<evidence type="ECO:0000256" key="1">
    <source>
        <dbReference type="ARBA" id="ARBA00004496"/>
    </source>
</evidence>
<dbReference type="GO" id="GO:0005813">
    <property type="term" value="C:centrosome"/>
    <property type="evidence" value="ECO:0007669"/>
    <property type="project" value="TreeGrafter"/>
</dbReference>
<dbReference type="GO" id="GO:0008017">
    <property type="term" value="F:microtubule binding"/>
    <property type="evidence" value="ECO:0007669"/>
    <property type="project" value="TreeGrafter"/>
</dbReference>
<dbReference type="InterPro" id="IPR036872">
    <property type="entry name" value="CH_dom_sf"/>
</dbReference>
<keyword evidence="3" id="KW-0175">Coiled coil</keyword>
<protein>
    <submittedName>
        <fullName evidence="5">Protein Daple</fullName>
    </submittedName>
</protein>
<reference evidence="5" key="1">
    <citation type="submission" date="2020-03" db="EMBL/GenBank/DDBJ databases">
        <title>Studies in the Genomics of Life Span.</title>
        <authorList>
            <person name="Glass D."/>
        </authorList>
    </citation>
    <scope>NUCLEOTIDE SEQUENCE</scope>
    <source>
        <strain evidence="5">SUZIE</strain>
        <tissue evidence="5">Muscle</tissue>
    </source>
</reference>
<dbReference type="PANTHER" id="PTHR18947">
    <property type="entry name" value="HOOK PROTEINS"/>
    <property type="match status" value="1"/>
</dbReference>
<organism evidence="5 6">
    <name type="scientific">Sciurus carolinensis</name>
    <name type="common">Eastern gray squirrel</name>
    <dbReference type="NCBI Taxonomy" id="30640"/>
    <lineage>
        <taxon>Eukaryota</taxon>
        <taxon>Metazoa</taxon>
        <taxon>Chordata</taxon>
        <taxon>Craniata</taxon>
        <taxon>Vertebrata</taxon>
        <taxon>Euteleostomi</taxon>
        <taxon>Mammalia</taxon>
        <taxon>Eutheria</taxon>
        <taxon>Euarchontoglires</taxon>
        <taxon>Glires</taxon>
        <taxon>Rodentia</taxon>
        <taxon>Sciuromorpha</taxon>
        <taxon>Sciuridae</taxon>
        <taxon>Sciurinae</taxon>
        <taxon>Sciurini</taxon>
        <taxon>Sciurus</taxon>
    </lineage>
</organism>
<dbReference type="GO" id="GO:0030705">
    <property type="term" value="P:cytoskeleton-dependent intracellular transport"/>
    <property type="evidence" value="ECO:0007669"/>
    <property type="project" value="InterPro"/>
</dbReference>
<dbReference type="Pfam" id="PF19047">
    <property type="entry name" value="HOOK_N"/>
    <property type="match status" value="1"/>
</dbReference>
<dbReference type="Proteomes" id="UP001166674">
    <property type="component" value="Unassembled WGS sequence"/>
</dbReference>
<accession>A0AA41N2F6</accession>
<dbReference type="PANTHER" id="PTHR18947:SF31">
    <property type="entry name" value="PROTEIN DAPLE"/>
    <property type="match status" value="1"/>
</dbReference>
<dbReference type="AlphaFoldDB" id="A0AA41N2F6"/>
<dbReference type="GO" id="GO:0051959">
    <property type="term" value="F:dynein light intermediate chain binding"/>
    <property type="evidence" value="ECO:0007669"/>
    <property type="project" value="TreeGrafter"/>
</dbReference>
<evidence type="ECO:0000313" key="5">
    <source>
        <dbReference type="EMBL" id="MBZ3882547.1"/>
    </source>
</evidence>
<evidence type="ECO:0000256" key="3">
    <source>
        <dbReference type="ARBA" id="ARBA00023054"/>
    </source>
</evidence>
<dbReference type="EMBL" id="JAATJV010382398">
    <property type="protein sequence ID" value="MBZ3882547.1"/>
    <property type="molecule type" value="Genomic_DNA"/>
</dbReference>
<dbReference type="GO" id="GO:0005737">
    <property type="term" value="C:cytoplasm"/>
    <property type="evidence" value="ECO:0007669"/>
    <property type="project" value="UniProtKB-SubCell"/>
</dbReference>
<name>A0AA41N2F6_SCICA</name>
<feature type="domain" description="HOOK N-terminal" evidence="4">
    <location>
        <begin position="16"/>
        <end position="94"/>
    </location>
</feature>
<gene>
    <name evidence="5" type="ORF">SUZIE_168485</name>
</gene>
<proteinExistence type="predicted"/>
<keyword evidence="6" id="KW-1185">Reference proteome</keyword>
<evidence type="ECO:0000259" key="4">
    <source>
        <dbReference type="Pfam" id="PF19047"/>
    </source>
</evidence>
<evidence type="ECO:0000256" key="2">
    <source>
        <dbReference type="ARBA" id="ARBA00022490"/>
    </source>
</evidence>
<sequence>MDVTVSELMELFLQSPLVTWVKTFGSFGSGNQDNLTLYMDLVDGIFLNQIMLQIDPRPTNQRINRHVNNDVNLRIQNLTILVRSIKTYYQKPLKGETGEGAPYRASVPPDCPLEQRACGGESAFWFLCLVNVCSRGEEVLQQLIVMNLPNVLMIGKDPLSGRAQKLSPALLLCCRVLQATATFPWLLTRVASAAACGLLWRGCPSTRALAPSARYAGP</sequence>
<dbReference type="InterPro" id="IPR043936">
    <property type="entry name" value="HOOK_N"/>
</dbReference>
<comment type="caution">
    <text evidence="5">The sequence shown here is derived from an EMBL/GenBank/DDBJ whole genome shotgun (WGS) entry which is preliminary data.</text>
</comment>